<feature type="compositionally biased region" description="Polar residues" evidence="2">
    <location>
        <begin position="792"/>
        <end position="805"/>
    </location>
</feature>
<feature type="region of interest" description="Disordered" evidence="2">
    <location>
        <begin position="305"/>
        <end position="329"/>
    </location>
</feature>
<feature type="compositionally biased region" description="Polar residues" evidence="2">
    <location>
        <begin position="469"/>
        <end position="479"/>
    </location>
</feature>
<dbReference type="AlphaFoldDB" id="B8LUT5"/>
<keyword evidence="1" id="KW-0694">RNA-binding</keyword>
<dbReference type="PhylomeDB" id="B8LUT5"/>
<dbReference type="InParanoid" id="B8LUT5"/>
<feature type="compositionally biased region" description="Basic and acidic residues" evidence="2">
    <location>
        <begin position="480"/>
        <end position="512"/>
    </location>
</feature>
<dbReference type="SMART" id="SM00360">
    <property type="entry name" value="RRM"/>
    <property type="match status" value="1"/>
</dbReference>
<evidence type="ECO:0000256" key="2">
    <source>
        <dbReference type="SAM" id="MobiDB-lite"/>
    </source>
</evidence>
<dbReference type="PANTHER" id="PTHR23295">
    <property type="entry name" value="NUCLEAR RECEPTOR COACTIVATOR 5-RELATED"/>
    <property type="match status" value="1"/>
</dbReference>
<dbReference type="Gene3D" id="3.30.70.330">
    <property type="match status" value="1"/>
</dbReference>
<dbReference type="GO" id="GO:0003723">
    <property type="term" value="F:RNA binding"/>
    <property type="evidence" value="ECO:0007669"/>
    <property type="project" value="UniProtKB-UniRule"/>
</dbReference>
<gene>
    <name evidence="4" type="ORF">TSTA_073320</name>
</gene>
<feature type="region of interest" description="Disordered" evidence="2">
    <location>
        <begin position="170"/>
        <end position="237"/>
    </location>
</feature>
<dbReference type="EMBL" id="EQ962652">
    <property type="protein sequence ID" value="EED23942.1"/>
    <property type="molecule type" value="Genomic_DNA"/>
</dbReference>
<keyword evidence="5" id="KW-1185">Reference proteome</keyword>
<feature type="region of interest" description="Disordered" evidence="2">
    <location>
        <begin position="792"/>
        <end position="825"/>
    </location>
</feature>
<feature type="region of interest" description="Disordered" evidence="2">
    <location>
        <begin position="1"/>
        <end position="36"/>
    </location>
</feature>
<dbReference type="InterPro" id="IPR012677">
    <property type="entry name" value="Nucleotide-bd_a/b_plait_sf"/>
</dbReference>
<dbReference type="SUPFAM" id="SSF54928">
    <property type="entry name" value="RNA-binding domain, RBD"/>
    <property type="match status" value="1"/>
</dbReference>
<feature type="compositionally biased region" description="Basic residues" evidence="2">
    <location>
        <begin position="542"/>
        <end position="559"/>
    </location>
</feature>
<dbReference type="PANTHER" id="PTHR23295:SF6">
    <property type="entry name" value="NEOSIN, ISOFORM A"/>
    <property type="match status" value="1"/>
</dbReference>
<evidence type="ECO:0000313" key="5">
    <source>
        <dbReference type="Proteomes" id="UP000001745"/>
    </source>
</evidence>
<dbReference type="HOGENOM" id="CLU_013226_1_0_1"/>
<dbReference type="CDD" id="cd12342">
    <property type="entry name" value="RRM_Nab3p"/>
    <property type="match status" value="1"/>
</dbReference>
<protein>
    <submittedName>
        <fullName evidence="4">RNA-binding protein (Nab3), putative</fullName>
    </submittedName>
</protein>
<dbReference type="OrthoDB" id="10044938at2759"/>
<dbReference type="VEuPathDB" id="FungiDB:TSTA_073320"/>
<dbReference type="InterPro" id="IPR000504">
    <property type="entry name" value="RRM_dom"/>
</dbReference>
<organism evidence="4 5">
    <name type="scientific">Talaromyces stipitatus (strain ATCC 10500 / CBS 375.48 / QM 6759 / NRRL 1006)</name>
    <name type="common">Penicillium stipitatum</name>
    <dbReference type="NCBI Taxonomy" id="441959"/>
    <lineage>
        <taxon>Eukaryota</taxon>
        <taxon>Fungi</taxon>
        <taxon>Dikarya</taxon>
        <taxon>Ascomycota</taxon>
        <taxon>Pezizomycotina</taxon>
        <taxon>Eurotiomycetes</taxon>
        <taxon>Eurotiomycetidae</taxon>
        <taxon>Eurotiales</taxon>
        <taxon>Trichocomaceae</taxon>
        <taxon>Talaromyces</taxon>
        <taxon>Talaromyces sect. Talaromyces</taxon>
    </lineage>
</organism>
<evidence type="ECO:0000259" key="3">
    <source>
        <dbReference type="PROSITE" id="PS50102"/>
    </source>
</evidence>
<dbReference type="OMA" id="LENQMDP"/>
<name>B8LUT5_TALSN</name>
<dbReference type="InterPro" id="IPR052600">
    <property type="entry name" value="Nuc_rcpt_coact/corep"/>
</dbReference>
<dbReference type="GeneID" id="8105597"/>
<accession>B8LUT5</accession>
<feature type="domain" description="RRM" evidence="3">
    <location>
        <begin position="366"/>
        <end position="437"/>
    </location>
</feature>
<dbReference type="STRING" id="441959.B8LUT5"/>
<proteinExistence type="predicted"/>
<dbReference type="Pfam" id="PF00076">
    <property type="entry name" value="RRM_1"/>
    <property type="match status" value="1"/>
</dbReference>
<feature type="compositionally biased region" description="Low complexity" evidence="2">
    <location>
        <begin position="173"/>
        <end position="182"/>
    </location>
</feature>
<evidence type="ECO:0000256" key="1">
    <source>
        <dbReference type="PROSITE-ProRule" id="PRU00176"/>
    </source>
</evidence>
<dbReference type="RefSeq" id="XP_002341329.1">
    <property type="nucleotide sequence ID" value="XM_002341288.1"/>
</dbReference>
<dbReference type="InterPro" id="IPR034167">
    <property type="entry name" value="Nab3_RRM"/>
</dbReference>
<feature type="region of interest" description="Disordered" evidence="2">
    <location>
        <begin position="434"/>
        <end position="584"/>
    </location>
</feature>
<sequence>MTSNPPDEAIHFRGKTLTPESPRPLHIPEPSNIPVLENQMDPIFNDTSTYEKLSAYQDDERPSQLELDSEIYKSTNEDENRLREVLLSVAQASETANVPSTLGAQSAAAHLPLSDESNVAPYHQMSEPISADPVNNSTTALESSLVNPGTGDIPSKNAAAETGVDFQDLLDNTSPSASTAPSGPVVTAITSSPADNPGFQEPQQSVLPPKQDHNYALSAGLPPRPPTQEVPNLNPNYLSTENNSEYYPVGAQTSNMSLQISQPQVQDQYSDVSRFAPGVVPGTTSGSNGLRPPPVASFQQPNTVQDVSAQPNHKSLRPERYGARSGNSPDDEAFWGSEVQKIYDEFLREERVYVTEGLWDRFPYGSRLFVGNLPSERVTKRDLFHVFHKYGKLAQISIKQAYGFIQFLDADSCHRALQAEQGGVVRGRKIHLEISKPQKSTRPGANHPESARQSLTRRSRSPPDYTRGGPSNSRGARNQGSDRHDRPYETKRGSFGDFRDEHGPRRRDDYRPPRSPSPRSFRNRDSGFLSRNRTPDRFERRDRRRSRSPYSRDRRHRSPSPRGRSGYDGESESASSRRAPRDVPDLQILAADDVDMSFAYHVENSFKTRGLRTNILVLSRIPMDVAIQRQMEEGVFAVIKLTRSQQFSGKVTLLIFDRTTGASSKPRSIEYPDLDLHVAVEMTVQMHTLRRAGTAPNFYPHNPSYPLPLPLPNQFPQPIPLVQPGTGALPQTNQIANLIQGLDGPALQSLLNTLQQAQSVPQAAVPSMPMATNGSHQVDLASLLSNAHRQQTLATAQNQGSQSRAPNPFGLPQLSNGPDPNLLALLAKGSANGNSIQGGQAPVGPHMQNIVNQLAKWKQ</sequence>
<dbReference type="InterPro" id="IPR035979">
    <property type="entry name" value="RBD_domain_sf"/>
</dbReference>
<reference evidence="5" key="1">
    <citation type="journal article" date="2015" name="Genome Announc.">
        <title>Genome sequence of the AIDS-associated pathogen Penicillium marneffei (ATCC18224) and its near taxonomic relative Talaromyces stipitatus (ATCC10500).</title>
        <authorList>
            <person name="Nierman W.C."/>
            <person name="Fedorova-Abrams N.D."/>
            <person name="Andrianopoulos A."/>
        </authorList>
    </citation>
    <scope>NUCLEOTIDE SEQUENCE [LARGE SCALE GENOMIC DNA]</scope>
    <source>
        <strain evidence="5">ATCC 10500 / CBS 375.48 / QM 6759 / NRRL 1006</strain>
    </source>
</reference>
<dbReference type="PROSITE" id="PS50102">
    <property type="entry name" value="RRM"/>
    <property type="match status" value="1"/>
</dbReference>
<evidence type="ECO:0000313" key="4">
    <source>
        <dbReference type="EMBL" id="EED23942.1"/>
    </source>
</evidence>
<dbReference type="eggNOG" id="KOG0118">
    <property type="taxonomic scope" value="Eukaryota"/>
</dbReference>
<dbReference type="Proteomes" id="UP000001745">
    <property type="component" value="Unassembled WGS sequence"/>
</dbReference>